<dbReference type="InterPro" id="IPR051908">
    <property type="entry name" value="Ribosomal_N-acetyltransferase"/>
</dbReference>
<dbReference type="PANTHER" id="PTHR43441:SF11">
    <property type="entry name" value="RIBOSOMAL-PROTEIN-SERINE ACETYLTRANSFERASE"/>
    <property type="match status" value="1"/>
</dbReference>
<dbReference type="InterPro" id="IPR000182">
    <property type="entry name" value="GNAT_dom"/>
</dbReference>
<dbReference type="EMBL" id="LR134156">
    <property type="protein sequence ID" value="VEA77002.1"/>
    <property type="molecule type" value="Genomic_DNA"/>
</dbReference>
<evidence type="ECO:0000313" key="3">
    <source>
        <dbReference type="Proteomes" id="UP000275676"/>
    </source>
</evidence>
<dbReference type="GO" id="GO:1990189">
    <property type="term" value="F:protein N-terminal-serine acetyltransferase activity"/>
    <property type="evidence" value="ECO:0007669"/>
    <property type="project" value="TreeGrafter"/>
</dbReference>
<dbReference type="AlphaFoldDB" id="A0A3S4HFF8"/>
<dbReference type="EC" id="2.3.1.-" evidence="2"/>
<feature type="domain" description="N-acetyltransferase" evidence="1">
    <location>
        <begin position="22"/>
        <end position="187"/>
    </location>
</feature>
<gene>
    <name evidence="2" type="primary">rimL</name>
    <name evidence="2" type="ORF">NCTC10047_02908</name>
</gene>
<evidence type="ECO:0000259" key="1">
    <source>
        <dbReference type="PROSITE" id="PS51186"/>
    </source>
</evidence>
<sequence length="190" mass="21842">MITTNNEEGQRDVEIIPVSTTLELRAADESHVPALHQLVLKNKAWLQQSLDWPQYVTSQDETRKHVQGNILLHQRGYAKMYLIFCQNEMAGVLSFNVIEPINKAAYIGYWLDESLQGQGVMSQSLQALMAHYVRRGDIRRFVIKCRVDNQASNAVARRNHFTLEGCMKQAEYLNGDYHDVNMYARIIDTV</sequence>
<proteinExistence type="predicted"/>
<protein>
    <submittedName>
        <fullName evidence="2">Ribosomal-protein-L7/L12-serine acetyltransferase</fullName>
        <ecNumber evidence="2">2.3.1.-</ecNumber>
    </submittedName>
</protein>
<reference evidence="2 3" key="1">
    <citation type="submission" date="2018-12" db="EMBL/GenBank/DDBJ databases">
        <authorList>
            <consortium name="Pathogen Informatics"/>
        </authorList>
    </citation>
    <scope>NUCLEOTIDE SEQUENCE [LARGE SCALE GENOMIC DNA]</scope>
    <source>
        <strain evidence="2 3">NCTC10047</strain>
    </source>
</reference>
<dbReference type="InterPro" id="IPR016181">
    <property type="entry name" value="Acyl_CoA_acyltransferase"/>
</dbReference>
<dbReference type="SUPFAM" id="SSF55729">
    <property type="entry name" value="Acyl-CoA N-acyltransferases (Nat)"/>
    <property type="match status" value="1"/>
</dbReference>
<organism evidence="2 3">
    <name type="scientific">Salmonella enterica subsp. arizonae</name>
    <dbReference type="NCBI Taxonomy" id="59203"/>
    <lineage>
        <taxon>Bacteria</taxon>
        <taxon>Pseudomonadati</taxon>
        <taxon>Pseudomonadota</taxon>
        <taxon>Gammaproteobacteria</taxon>
        <taxon>Enterobacterales</taxon>
        <taxon>Enterobacteriaceae</taxon>
        <taxon>Salmonella</taxon>
    </lineage>
</organism>
<dbReference type="PANTHER" id="PTHR43441">
    <property type="entry name" value="RIBOSOMAL-PROTEIN-SERINE ACETYLTRANSFERASE"/>
    <property type="match status" value="1"/>
</dbReference>
<dbReference type="Pfam" id="PF13302">
    <property type="entry name" value="Acetyltransf_3"/>
    <property type="match status" value="1"/>
</dbReference>
<keyword evidence="2" id="KW-0012">Acyltransferase</keyword>
<accession>A0A3S4HFF8</accession>
<keyword evidence="2" id="KW-0808">Transferase</keyword>
<dbReference type="GO" id="GO:0005737">
    <property type="term" value="C:cytoplasm"/>
    <property type="evidence" value="ECO:0007669"/>
    <property type="project" value="TreeGrafter"/>
</dbReference>
<dbReference type="NCBIfam" id="NF007539">
    <property type="entry name" value="PRK10151.1"/>
    <property type="match status" value="1"/>
</dbReference>
<dbReference type="GO" id="GO:0008999">
    <property type="term" value="F:protein-N-terminal-alanine acetyltransferase activity"/>
    <property type="evidence" value="ECO:0007669"/>
    <property type="project" value="TreeGrafter"/>
</dbReference>
<name>A0A3S4HFF8_SALER</name>
<dbReference type="FunFam" id="3.40.630.30:FF:000052">
    <property type="entry name" value="Ribosomal-protein-serine acetyltransferase RimL"/>
    <property type="match status" value="1"/>
</dbReference>
<evidence type="ECO:0000313" key="2">
    <source>
        <dbReference type="EMBL" id="VEA77002.1"/>
    </source>
</evidence>
<dbReference type="Gene3D" id="3.40.630.30">
    <property type="match status" value="1"/>
</dbReference>
<dbReference type="Proteomes" id="UP000275676">
    <property type="component" value="Chromosome"/>
</dbReference>
<dbReference type="PROSITE" id="PS51186">
    <property type="entry name" value="GNAT"/>
    <property type="match status" value="1"/>
</dbReference>